<evidence type="ECO:0000256" key="1">
    <source>
        <dbReference type="SAM" id="Phobius"/>
    </source>
</evidence>
<evidence type="ECO:0000313" key="3">
    <source>
        <dbReference type="Proteomes" id="UP000782705"/>
    </source>
</evidence>
<feature type="transmembrane region" description="Helical" evidence="1">
    <location>
        <begin position="300"/>
        <end position="319"/>
    </location>
</feature>
<keyword evidence="1" id="KW-0472">Membrane</keyword>
<feature type="transmembrane region" description="Helical" evidence="1">
    <location>
        <begin position="87"/>
        <end position="106"/>
    </location>
</feature>
<feature type="transmembrane region" description="Helical" evidence="1">
    <location>
        <begin position="346"/>
        <end position="370"/>
    </location>
</feature>
<feature type="transmembrane region" description="Helical" evidence="1">
    <location>
        <begin position="391"/>
        <end position="410"/>
    </location>
</feature>
<evidence type="ECO:0000313" key="2">
    <source>
        <dbReference type="EMBL" id="KAF1305158.1"/>
    </source>
</evidence>
<accession>A0ABQ6Z198</accession>
<feature type="transmembrane region" description="Helical" evidence="1">
    <location>
        <begin position="241"/>
        <end position="261"/>
    </location>
</feature>
<keyword evidence="1" id="KW-1133">Transmembrane helix</keyword>
<dbReference type="Proteomes" id="UP000782705">
    <property type="component" value="Unassembled WGS sequence"/>
</dbReference>
<feature type="transmembrane region" description="Helical" evidence="1">
    <location>
        <begin position="127"/>
        <end position="146"/>
    </location>
</feature>
<gene>
    <name evidence="2" type="ORF">BAU17_05110</name>
</gene>
<feature type="transmembrane region" description="Helical" evidence="1">
    <location>
        <begin position="507"/>
        <end position="528"/>
    </location>
</feature>
<comment type="caution">
    <text evidence="2">The sequence shown here is derived from an EMBL/GenBank/DDBJ whole genome shotgun (WGS) entry which is preliminary data.</text>
</comment>
<feature type="transmembrane region" description="Helical" evidence="1">
    <location>
        <begin position="465"/>
        <end position="487"/>
    </location>
</feature>
<feature type="transmembrane region" description="Helical" evidence="1">
    <location>
        <begin position="166"/>
        <end position="187"/>
    </location>
</feature>
<dbReference type="RefSeq" id="WP_161901466.1">
    <property type="nucleotide sequence ID" value="NZ_MAEL01000023.1"/>
</dbReference>
<keyword evidence="3" id="KW-1185">Reference proteome</keyword>
<sequence length="537" mass="59490">MSEQFAGWTILFRQYLKRDWKKIILWVIGLSIFCGGFIPAFEEIAKGQGLIGMFETLKNPAMISMVGPTPVKEASDYTVGAMYAHEMLLFCGVFAMILSGLHVIGHTRKEEDLGIVELVRSFRVGRLANSLAVVKETITINLLLVIVTSSMMMSFNIEGIDWEGSLLFSISIGMAGVIGAVIALVFAQLMPTSAGANGGMLSVIGLLYILRAGTDVSNLDFSRYNPMSWMYLTYPFTENNWWFILVAFGFVIVLFLVGLLLENFRDMGAGYLPERLGRAEAKSSLLSVRGLLVQISRGTIISWLVGYVIMGAVYGSIYGDMNTFLSSNELIEQMFRQSGVSIEESFTATIMSVLILLVIILPVLLVNKLFAEETKLRFSQIFATKVTRGQLFWTTIGLAIVSGIVGILLTTGDLGASALASVDGESQLTFIDFIAAGFNFLPVILFFVGLAAVFLGWLPKWNKVVYVYLFYTFMLSYFGGILDLPEWFSKTAILNWVPTMPTESFDFTVFISISLIGCLLMIIGFYGYRKRDLLEGE</sequence>
<protein>
    <submittedName>
        <fullName evidence="2">Tetronasin resistance protein</fullName>
    </submittedName>
</protein>
<name>A0ABQ6Z198_9ENTE</name>
<organism evidence="2 3">
    <name type="scientific">Candidatus Enterococcus willemsii</name>
    <dbReference type="NCBI Taxonomy" id="1857215"/>
    <lineage>
        <taxon>Bacteria</taxon>
        <taxon>Bacillati</taxon>
        <taxon>Bacillota</taxon>
        <taxon>Bacilli</taxon>
        <taxon>Lactobacillales</taxon>
        <taxon>Enterococcaceae</taxon>
        <taxon>Enterococcus</taxon>
    </lineage>
</organism>
<feature type="transmembrane region" description="Helical" evidence="1">
    <location>
        <begin position="430"/>
        <end position="458"/>
    </location>
</feature>
<proteinExistence type="predicted"/>
<feature type="transmembrane region" description="Helical" evidence="1">
    <location>
        <begin position="23"/>
        <end position="41"/>
    </location>
</feature>
<dbReference type="EMBL" id="MAEL01000023">
    <property type="protein sequence ID" value="KAF1305158.1"/>
    <property type="molecule type" value="Genomic_DNA"/>
</dbReference>
<keyword evidence="1" id="KW-0812">Transmembrane</keyword>
<reference evidence="2 3" key="1">
    <citation type="submission" date="2016-06" db="EMBL/GenBank/DDBJ databases">
        <title>Four novel species of enterococci isolated from chicken manure.</title>
        <authorList>
            <person name="Van Tyne D."/>
        </authorList>
    </citation>
    <scope>NUCLEOTIDE SEQUENCE [LARGE SCALE GENOMIC DNA]</scope>
    <source>
        <strain evidence="2 3">CU12B</strain>
    </source>
</reference>
<feature type="transmembrane region" description="Helical" evidence="1">
    <location>
        <begin position="199"/>
        <end position="221"/>
    </location>
</feature>